<evidence type="ECO:0000256" key="1">
    <source>
        <dbReference type="SAM" id="MobiDB-lite"/>
    </source>
</evidence>
<evidence type="ECO:0000313" key="2">
    <source>
        <dbReference type="EMBL" id="MBO1320298.1"/>
    </source>
</evidence>
<dbReference type="EMBL" id="JAFREP010000016">
    <property type="protein sequence ID" value="MBO1320298.1"/>
    <property type="molecule type" value="Genomic_DNA"/>
</dbReference>
<organism evidence="2 3">
    <name type="scientific">Acanthopleuribacter pedis</name>
    <dbReference type="NCBI Taxonomy" id="442870"/>
    <lineage>
        <taxon>Bacteria</taxon>
        <taxon>Pseudomonadati</taxon>
        <taxon>Acidobacteriota</taxon>
        <taxon>Holophagae</taxon>
        <taxon>Acanthopleuribacterales</taxon>
        <taxon>Acanthopleuribacteraceae</taxon>
        <taxon>Acanthopleuribacter</taxon>
    </lineage>
</organism>
<sequence>MGNEEEIQKKPLSPEEEKRLSEGLKKDHVVHLVLSGHENKVVIYKNSRKLTIELD</sequence>
<feature type="region of interest" description="Disordered" evidence="1">
    <location>
        <begin position="1"/>
        <end position="21"/>
    </location>
</feature>
<keyword evidence="3" id="KW-1185">Reference proteome</keyword>
<proteinExistence type="predicted"/>
<gene>
    <name evidence="2" type="ORF">J3U88_17620</name>
</gene>
<comment type="caution">
    <text evidence="2">The sequence shown here is derived from an EMBL/GenBank/DDBJ whole genome shotgun (WGS) entry which is preliminary data.</text>
</comment>
<dbReference type="Proteomes" id="UP000664417">
    <property type="component" value="Unassembled WGS sequence"/>
</dbReference>
<accession>A0A8J7U3E0</accession>
<reference evidence="2" key="1">
    <citation type="submission" date="2021-03" db="EMBL/GenBank/DDBJ databases">
        <authorList>
            <person name="Wang G."/>
        </authorList>
    </citation>
    <scope>NUCLEOTIDE SEQUENCE</scope>
    <source>
        <strain evidence="2">KCTC 12899</strain>
    </source>
</reference>
<name>A0A8J7U3E0_9BACT</name>
<protein>
    <submittedName>
        <fullName evidence="2">Uncharacterized protein</fullName>
    </submittedName>
</protein>
<dbReference type="RefSeq" id="WP_207860252.1">
    <property type="nucleotide sequence ID" value="NZ_JAFREP010000016.1"/>
</dbReference>
<dbReference type="AlphaFoldDB" id="A0A8J7U3E0"/>
<evidence type="ECO:0000313" key="3">
    <source>
        <dbReference type="Proteomes" id="UP000664417"/>
    </source>
</evidence>